<protein>
    <submittedName>
        <fullName evidence="2">Uncharacterized protein</fullName>
    </submittedName>
</protein>
<dbReference type="AlphaFoldDB" id="A0A834TS75"/>
<feature type="compositionally biased region" description="Polar residues" evidence="1">
    <location>
        <begin position="28"/>
        <end position="38"/>
    </location>
</feature>
<feature type="compositionally biased region" description="Polar residues" evidence="1">
    <location>
        <begin position="64"/>
        <end position="73"/>
    </location>
</feature>
<proteinExistence type="predicted"/>
<evidence type="ECO:0000256" key="1">
    <source>
        <dbReference type="SAM" id="MobiDB-lite"/>
    </source>
</evidence>
<sequence length="144" mass="15662">MKPTEANHDDSTKCNIHSNEDCHKGKEPNTTQKATHSPSYRVYQNKVGNKKQEVENENEPPSRATFSNSTSRPSALDVPPPSPASTVGKPNMDPAREEKKKRREAKVVATSASIGILVALESHAQQEELSLSLSLISSEVKVGS</sequence>
<feature type="region of interest" description="Disordered" evidence="1">
    <location>
        <begin position="1"/>
        <end position="106"/>
    </location>
</feature>
<dbReference type="EMBL" id="JAAIUW010000006">
    <property type="protein sequence ID" value="KAF7827393.1"/>
    <property type="molecule type" value="Genomic_DNA"/>
</dbReference>
<gene>
    <name evidence="2" type="ORF">G2W53_018557</name>
</gene>
<accession>A0A834TS75</accession>
<reference evidence="2" key="1">
    <citation type="submission" date="2020-09" db="EMBL/GenBank/DDBJ databases">
        <title>Genome-Enabled Discovery of Anthraquinone Biosynthesis in Senna tora.</title>
        <authorList>
            <person name="Kang S.-H."/>
            <person name="Pandey R.P."/>
            <person name="Lee C.-M."/>
            <person name="Sim J.-S."/>
            <person name="Jeong J.-T."/>
            <person name="Choi B.-S."/>
            <person name="Jung M."/>
            <person name="Ginzburg D."/>
            <person name="Zhao K."/>
            <person name="Won S.Y."/>
            <person name="Oh T.-J."/>
            <person name="Yu Y."/>
            <person name="Kim N.-H."/>
            <person name="Lee O.R."/>
            <person name="Lee T.-H."/>
            <person name="Bashyal P."/>
            <person name="Kim T.-S."/>
            <person name="Lee W.-H."/>
            <person name="Kawkins C."/>
            <person name="Kim C.-K."/>
            <person name="Kim J.S."/>
            <person name="Ahn B.O."/>
            <person name="Rhee S.Y."/>
            <person name="Sohng J.K."/>
        </authorList>
    </citation>
    <scope>NUCLEOTIDE SEQUENCE</scope>
    <source>
        <tissue evidence="2">Leaf</tissue>
    </source>
</reference>
<keyword evidence="3" id="KW-1185">Reference proteome</keyword>
<organism evidence="2 3">
    <name type="scientific">Senna tora</name>
    <dbReference type="NCBI Taxonomy" id="362788"/>
    <lineage>
        <taxon>Eukaryota</taxon>
        <taxon>Viridiplantae</taxon>
        <taxon>Streptophyta</taxon>
        <taxon>Embryophyta</taxon>
        <taxon>Tracheophyta</taxon>
        <taxon>Spermatophyta</taxon>
        <taxon>Magnoliopsida</taxon>
        <taxon>eudicotyledons</taxon>
        <taxon>Gunneridae</taxon>
        <taxon>Pentapetalae</taxon>
        <taxon>rosids</taxon>
        <taxon>fabids</taxon>
        <taxon>Fabales</taxon>
        <taxon>Fabaceae</taxon>
        <taxon>Caesalpinioideae</taxon>
        <taxon>Cassia clade</taxon>
        <taxon>Senna</taxon>
    </lineage>
</organism>
<evidence type="ECO:0000313" key="2">
    <source>
        <dbReference type="EMBL" id="KAF7827393.1"/>
    </source>
</evidence>
<name>A0A834TS75_9FABA</name>
<feature type="compositionally biased region" description="Basic and acidic residues" evidence="1">
    <location>
        <begin position="1"/>
        <end position="27"/>
    </location>
</feature>
<comment type="caution">
    <text evidence="2">The sequence shown here is derived from an EMBL/GenBank/DDBJ whole genome shotgun (WGS) entry which is preliminary data.</text>
</comment>
<evidence type="ECO:0000313" key="3">
    <source>
        <dbReference type="Proteomes" id="UP000634136"/>
    </source>
</evidence>
<dbReference type="Proteomes" id="UP000634136">
    <property type="component" value="Unassembled WGS sequence"/>
</dbReference>